<reference evidence="4 5" key="1">
    <citation type="journal article" date="2010" name="Cell">
        <title>The genome of Naegleria gruberi illuminates early eukaryotic versatility.</title>
        <authorList>
            <person name="Fritz-Laylin L.K."/>
            <person name="Prochnik S.E."/>
            <person name="Ginger M.L."/>
            <person name="Dacks J.B."/>
            <person name="Carpenter M.L."/>
            <person name="Field M.C."/>
            <person name="Kuo A."/>
            <person name="Paredez A."/>
            <person name="Chapman J."/>
            <person name="Pham J."/>
            <person name="Shu S."/>
            <person name="Neupane R."/>
            <person name="Cipriano M."/>
            <person name="Mancuso J."/>
            <person name="Tu H."/>
            <person name="Salamov A."/>
            <person name="Lindquist E."/>
            <person name="Shapiro H."/>
            <person name="Lucas S."/>
            <person name="Grigoriev I.V."/>
            <person name="Cande W.Z."/>
            <person name="Fulton C."/>
            <person name="Rokhsar D.S."/>
            <person name="Dawson S.C."/>
        </authorList>
    </citation>
    <scope>NUCLEOTIDE SEQUENCE [LARGE SCALE GENOMIC DNA]</scope>
    <source>
        <strain evidence="4 5">NEG-M</strain>
    </source>
</reference>
<dbReference type="VEuPathDB" id="AmoebaDB:NAEGRDRAFT_82271"/>
<evidence type="ECO:0000259" key="3">
    <source>
        <dbReference type="PROSITE" id="PS50097"/>
    </source>
</evidence>
<dbReference type="OMA" id="NHAQCTV"/>
<name>D2W3V9_NAEGR</name>
<dbReference type="GeneID" id="8862030"/>
<keyword evidence="2" id="KW-0677">Repeat</keyword>
<organism evidence="5">
    <name type="scientific">Naegleria gruberi</name>
    <name type="common">Amoeba</name>
    <dbReference type="NCBI Taxonomy" id="5762"/>
    <lineage>
        <taxon>Eukaryota</taxon>
        <taxon>Discoba</taxon>
        <taxon>Heterolobosea</taxon>
        <taxon>Tetramitia</taxon>
        <taxon>Eutetramitia</taxon>
        <taxon>Vahlkampfiidae</taxon>
        <taxon>Naegleria</taxon>
    </lineage>
</organism>
<sequence length="1179" mass="136077">MLLGIFSTSSVVKDLIIVINKMDLVDNSLELFDFVRIYIEKSFKQMQTFRKTTLKIIPMSLMNEKNIVRPFGSPFEQYDTFLSCLRELKPYPYDHTAPFRMIHFDTYSMYGLGRICAGKVISGMVRNTEEFEICQSTLRKTFQCTSQGQSLMSFYDSLTVSVAGELLACNLFRGWALINYDDYYGPMTFFNRSETICKPCTSYFTVKLSGPVCNMKFNHFIKELMVFFFGFKAHVELISKSKPLHNQQYIYATFKFKDNEPAFTLEKFDDVPEMSRITLFLNRVIGYGIVTDITNDKYLAELDYCSDDDDEYNEEENEWSIEEQRLKLYGREESDEEEDEVDGVDDLVDHFKSHSMVSTGEQKRIVPKNKKKKEQDDANRIIIVQVEEKKSKENVNWDSVYSKLENRKLNQMKFTMKDIESHKLHYDKVDTSRFEVTNSVAVDNSDDEDAQQRRKFKVFEQKVIKQSVDLSLGKMAGSAHGSLVFLSGGGKSGRIYSQLVCYEVKEKKWVDMKENMFNYYRKQNLTDMLFPPAIEGHIILILGEYLIWYDFKHTCMALKNYLELIKPTPANKIDKSNPPIPVWMNVSVETITKAVRETTGHSLSKSNNEPKFWSFGGRDVNGVLTNQFVEYNMVRRTFWSKVQNGVIEFSMTRDLANIANPKAIPLPRENHAQCTVGNSIFIFGGNYTQKDNLLNDLHRYDIVSKKWNEIDLTFIPPPMRNHSLCNCIDQYIYLTGGILRGNTISDVIYRFDVKNNEFAVINPGGPSEYVLYGNGITTPRDLQLPRADHTTLYDQGQLYMIGGMTDYAKRSYCKEVVVLKECSDIGVENSSYIYLKNEFEKQANGDLSGYDLILKVAERTSGETEYIYVHKCLVSSRSTYFKDLLVGLNDVDMVDGKSIFELNDYHLDTMNIFIRFLYTGDIIIPDTVNTECLQELLNISKLDIDRYGIILSVCDQKRLYLDSSTAVLNQLKHDCSALYQNIEDTMDNFIREPCAENNYADVTIQLLDPHTGELLNELRAHKLFICRSNYISTVFSSGMEETTTGVIKFDEISLNGLLSVLKYLYTNEIIVSIEHAVEVFICSLLFQLNELANYCRTIVIQHITVDNVLELSFLVDVYNDLALKNNCIKCISQNFEEISKRDGFENLSSEIKGEARTRHFEMVKKLTKMKAKERMKVKK</sequence>
<dbReference type="InterPro" id="IPR011333">
    <property type="entry name" value="SKP1/BTB/POZ_sf"/>
</dbReference>
<dbReference type="CDD" id="cd14733">
    <property type="entry name" value="BACK"/>
    <property type="match status" value="1"/>
</dbReference>
<keyword evidence="1" id="KW-0880">Kelch repeat</keyword>
<dbReference type="SUPFAM" id="SSF52540">
    <property type="entry name" value="P-loop containing nucleoside triphosphate hydrolases"/>
    <property type="match status" value="1"/>
</dbReference>
<evidence type="ECO:0000256" key="2">
    <source>
        <dbReference type="ARBA" id="ARBA00022737"/>
    </source>
</evidence>
<feature type="domain" description="BTB" evidence="3">
    <location>
        <begin position="850"/>
        <end position="926"/>
    </location>
</feature>
<dbReference type="SUPFAM" id="SSF50447">
    <property type="entry name" value="Translation proteins"/>
    <property type="match status" value="1"/>
</dbReference>
<dbReference type="PANTHER" id="PTHR45632">
    <property type="entry name" value="LD33804P"/>
    <property type="match status" value="1"/>
</dbReference>
<dbReference type="InterPro" id="IPR000210">
    <property type="entry name" value="BTB/POZ_dom"/>
</dbReference>
<dbReference type="Gene3D" id="3.30.710.10">
    <property type="entry name" value="Potassium Channel Kv1.1, Chain A"/>
    <property type="match status" value="2"/>
</dbReference>
<protein>
    <submittedName>
        <fullName evidence="4">Predicted protein</fullName>
    </submittedName>
</protein>
<dbReference type="SUPFAM" id="SSF54695">
    <property type="entry name" value="POZ domain"/>
    <property type="match status" value="2"/>
</dbReference>
<dbReference type="Gene3D" id="2.40.30.10">
    <property type="entry name" value="Translation factors"/>
    <property type="match status" value="1"/>
</dbReference>
<dbReference type="PROSITE" id="PS50097">
    <property type="entry name" value="BTB"/>
    <property type="match status" value="2"/>
</dbReference>
<dbReference type="InterPro" id="IPR027417">
    <property type="entry name" value="P-loop_NTPase"/>
</dbReference>
<dbReference type="OrthoDB" id="10250130at2759"/>
<dbReference type="EMBL" id="GG738934">
    <property type="protein sequence ID" value="EFC36264.1"/>
    <property type="molecule type" value="Genomic_DNA"/>
</dbReference>
<evidence type="ECO:0000256" key="1">
    <source>
        <dbReference type="ARBA" id="ARBA00022441"/>
    </source>
</evidence>
<keyword evidence="5" id="KW-1185">Reference proteome</keyword>
<dbReference type="InterPro" id="IPR015915">
    <property type="entry name" value="Kelch-typ_b-propeller"/>
</dbReference>
<dbReference type="AlphaFoldDB" id="D2W3V9"/>
<evidence type="ECO:0000313" key="4">
    <source>
        <dbReference type="EMBL" id="EFC36264.1"/>
    </source>
</evidence>
<dbReference type="RefSeq" id="XP_002669008.1">
    <property type="nucleotide sequence ID" value="XM_002668962.1"/>
</dbReference>
<dbReference type="KEGG" id="ngr:NAEGRDRAFT_82271"/>
<dbReference type="SUPFAM" id="SSF117281">
    <property type="entry name" value="Kelch motif"/>
    <property type="match status" value="1"/>
</dbReference>
<dbReference type="InterPro" id="IPR009000">
    <property type="entry name" value="Transl_B-barrel_sf"/>
</dbReference>
<dbReference type="CDD" id="cd18186">
    <property type="entry name" value="BTB_POZ_ZBTB_KLHL-like"/>
    <property type="match status" value="2"/>
</dbReference>
<dbReference type="SMART" id="SM00225">
    <property type="entry name" value="BTB"/>
    <property type="match status" value="2"/>
</dbReference>
<dbReference type="Gene3D" id="2.120.10.80">
    <property type="entry name" value="Kelch-type beta propeller"/>
    <property type="match status" value="1"/>
</dbReference>
<dbReference type="Gene3D" id="1.25.40.420">
    <property type="match status" value="1"/>
</dbReference>
<evidence type="ECO:0000313" key="5">
    <source>
        <dbReference type="Proteomes" id="UP000006671"/>
    </source>
</evidence>
<feature type="domain" description="BTB" evidence="3">
    <location>
        <begin position="1000"/>
        <end position="1073"/>
    </location>
</feature>
<dbReference type="Gene3D" id="3.40.50.300">
    <property type="entry name" value="P-loop containing nucleotide triphosphate hydrolases"/>
    <property type="match status" value="1"/>
</dbReference>
<dbReference type="Proteomes" id="UP000006671">
    <property type="component" value="Unassembled WGS sequence"/>
</dbReference>
<gene>
    <name evidence="4" type="ORF">NAEGRDRAFT_82271</name>
</gene>
<accession>D2W3V9</accession>
<proteinExistence type="predicted"/>
<dbReference type="Pfam" id="PF24681">
    <property type="entry name" value="Kelch_KLHDC2_KLHL20_DRC7"/>
    <property type="match status" value="1"/>
</dbReference>
<dbReference type="Pfam" id="PF00651">
    <property type="entry name" value="BTB"/>
    <property type="match status" value="2"/>
</dbReference>
<dbReference type="InParanoid" id="D2W3V9"/>